<dbReference type="AlphaFoldDB" id="A0A9X4RI71"/>
<gene>
    <name evidence="6" type="ORF">FEV09_14365</name>
</gene>
<dbReference type="SFLD" id="SFLDS00029">
    <property type="entry name" value="Radical_SAM"/>
    <property type="match status" value="1"/>
</dbReference>
<comment type="caution">
    <text evidence="6">The sequence shown here is derived from an EMBL/GenBank/DDBJ whole genome shotgun (WGS) entry which is preliminary data.</text>
</comment>
<dbReference type="PROSITE" id="PS51918">
    <property type="entry name" value="RADICAL_SAM"/>
    <property type="match status" value="1"/>
</dbReference>
<protein>
    <submittedName>
        <fullName evidence="6">Radical SAM protein</fullName>
    </submittedName>
</protein>
<organism evidence="6 7">
    <name type="scientific">Pseudanabaena catenata USMAC16</name>
    <dbReference type="NCBI Taxonomy" id="1855837"/>
    <lineage>
        <taxon>Bacteria</taxon>
        <taxon>Bacillati</taxon>
        <taxon>Cyanobacteriota</taxon>
        <taxon>Cyanophyceae</taxon>
        <taxon>Pseudanabaenales</taxon>
        <taxon>Pseudanabaenaceae</taxon>
        <taxon>Pseudanabaena</taxon>
    </lineage>
</organism>
<evidence type="ECO:0000313" key="6">
    <source>
        <dbReference type="EMBL" id="MDG3495733.1"/>
    </source>
</evidence>
<evidence type="ECO:0000256" key="3">
    <source>
        <dbReference type="ARBA" id="ARBA00023014"/>
    </source>
</evidence>
<dbReference type="GO" id="GO:0003824">
    <property type="term" value="F:catalytic activity"/>
    <property type="evidence" value="ECO:0007669"/>
    <property type="project" value="InterPro"/>
</dbReference>
<sequence>MDTVRGTETVASPLQESALRKKGLCDYVINVASGCLHGCTFCYVPSTPVIRTRQAQLALKGVDNPQMDWGKYLFVREGIAEQLEEILSRKRTWKTTESGQGVVMLCSGTDPYQNHQTAKITRQVVEVLLKYDKRVRILTRSPLWINDIDILRSKNVTVGMSLPMLDDELSRKIEPAAPLPSDRYKAMMKGYEAGIKLYVAIAPTPPTMQLQDFQNLLQQVMNFEPEVIFWEPINARGTNGKRMLEAGLDFVRSVTNRDSWADNFIQQWQDIEQAANNIGCKDLLHIWVDPELRGFVEDDALDYWLFRKTVEDWDNYTRKPKPSEIKLSHPVAQQDQSIRKQNKSKKGTVKLVAS</sequence>
<dbReference type="Pfam" id="PF04055">
    <property type="entry name" value="Radical_SAM"/>
    <property type="match status" value="1"/>
</dbReference>
<name>A0A9X4RI71_9CYAN</name>
<reference evidence="6" key="1">
    <citation type="submission" date="2019-05" db="EMBL/GenBank/DDBJ databases">
        <title>Whole genome sequencing of Pseudanabaena catenata USMAC16.</title>
        <authorList>
            <person name="Khan Z."/>
            <person name="Omar W.M."/>
            <person name="Convey P."/>
            <person name="Merican F."/>
            <person name="Najimudin N."/>
        </authorList>
    </citation>
    <scope>NUCLEOTIDE SEQUENCE</scope>
    <source>
        <strain evidence="6">USMAC16</strain>
    </source>
</reference>
<evidence type="ECO:0000256" key="2">
    <source>
        <dbReference type="ARBA" id="ARBA00023004"/>
    </source>
</evidence>
<dbReference type="GO" id="GO:0046872">
    <property type="term" value="F:metal ion binding"/>
    <property type="evidence" value="ECO:0007669"/>
    <property type="project" value="UniProtKB-KW"/>
</dbReference>
<dbReference type="PANTHER" id="PTHR43432:SF3">
    <property type="entry name" value="SLR0285 PROTEIN"/>
    <property type="match status" value="1"/>
</dbReference>
<dbReference type="Gene3D" id="3.80.30.30">
    <property type="match status" value="1"/>
</dbReference>
<feature type="region of interest" description="Disordered" evidence="4">
    <location>
        <begin position="319"/>
        <end position="354"/>
    </location>
</feature>
<dbReference type="InterPro" id="IPR058240">
    <property type="entry name" value="rSAM_sf"/>
</dbReference>
<dbReference type="CDD" id="cd01335">
    <property type="entry name" value="Radical_SAM"/>
    <property type="match status" value="1"/>
</dbReference>
<dbReference type="InterPro" id="IPR040086">
    <property type="entry name" value="MJ0683-like"/>
</dbReference>
<feature type="domain" description="Radical SAM core" evidence="5">
    <location>
        <begin position="20"/>
        <end position="281"/>
    </location>
</feature>
<dbReference type="SMART" id="SM00729">
    <property type="entry name" value="Elp3"/>
    <property type="match status" value="1"/>
</dbReference>
<dbReference type="InterPro" id="IPR007197">
    <property type="entry name" value="rSAM"/>
</dbReference>
<dbReference type="SFLD" id="SFLDG01084">
    <property type="entry name" value="Uncharacterised_Radical_SAM_Su"/>
    <property type="match status" value="1"/>
</dbReference>
<keyword evidence="1" id="KW-0479">Metal-binding</keyword>
<dbReference type="GO" id="GO:0051536">
    <property type="term" value="F:iron-sulfur cluster binding"/>
    <property type="evidence" value="ECO:0007669"/>
    <property type="project" value="UniProtKB-KW"/>
</dbReference>
<evidence type="ECO:0000256" key="1">
    <source>
        <dbReference type="ARBA" id="ARBA00022723"/>
    </source>
</evidence>
<dbReference type="SUPFAM" id="SSF102114">
    <property type="entry name" value="Radical SAM enzymes"/>
    <property type="match status" value="1"/>
</dbReference>
<evidence type="ECO:0000313" key="7">
    <source>
        <dbReference type="Proteomes" id="UP001152872"/>
    </source>
</evidence>
<evidence type="ECO:0000256" key="4">
    <source>
        <dbReference type="SAM" id="MobiDB-lite"/>
    </source>
</evidence>
<accession>A0A9X4RI71</accession>
<dbReference type="Proteomes" id="UP001152872">
    <property type="component" value="Unassembled WGS sequence"/>
</dbReference>
<keyword evidence="2" id="KW-0408">Iron</keyword>
<keyword evidence="7" id="KW-1185">Reference proteome</keyword>
<dbReference type="PANTHER" id="PTHR43432">
    <property type="entry name" value="SLR0285 PROTEIN"/>
    <property type="match status" value="1"/>
</dbReference>
<evidence type="ECO:0000259" key="5">
    <source>
        <dbReference type="PROSITE" id="PS51918"/>
    </source>
</evidence>
<dbReference type="EMBL" id="VBTY01000121">
    <property type="protein sequence ID" value="MDG3495733.1"/>
    <property type="molecule type" value="Genomic_DNA"/>
</dbReference>
<dbReference type="InterPro" id="IPR006638">
    <property type="entry name" value="Elp3/MiaA/NifB-like_rSAM"/>
</dbReference>
<proteinExistence type="predicted"/>
<keyword evidence="3" id="KW-0411">Iron-sulfur</keyword>
<dbReference type="RefSeq" id="WP_009627873.1">
    <property type="nucleotide sequence ID" value="NZ_VBTY01000121.1"/>
</dbReference>